<dbReference type="InterPro" id="IPR002401">
    <property type="entry name" value="Cyt_P450_E_grp-I"/>
</dbReference>
<organism evidence="4 5">
    <name type="scientific">Aristolochia fimbriata</name>
    <name type="common">White veined hardy Dutchman's pipe vine</name>
    <dbReference type="NCBI Taxonomy" id="158543"/>
    <lineage>
        <taxon>Eukaryota</taxon>
        <taxon>Viridiplantae</taxon>
        <taxon>Streptophyta</taxon>
        <taxon>Embryophyta</taxon>
        <taxon>Tracheophyta</taxon>
        <taxon>Spermatophyta</taxon>
        <taxon>Magnoliopsida</taxon>
        <taxon>Magnoliidae</taxon>
        <taxon>Piperales</taxon>
        <taxon>Aristolochiaceae</taxon>
        <taxon>Aristolochia</taxon>
    </lineage>
</organism>
<comment type="caution">
    <text evidence="4">The sequence shown here is derived from an EMBL/GenBank/DDBJ whole genome shotgun (WGS) entry which is preliminary data.</text>
</comment>
<dbReference type="GO" id="GO:0020037">
    <property type="term" value="F:heme binding"/>
    <property type="evidence" value="ECO:0007669"/>
    <property type="project" value="InterPro"/>
</dbReference>
<dbReference type="Proteomes" id="UP000825729">
    <property type="component" value="Unassembled WGS sequence"/>
</dbReference>
<comment type="cofactor">
    <cofactor evidence="1">
        <name>heme</name>
        <dbReference type="ChEBI" id="CHEBI:30413"/>
    </cofactor>
</comment>
<reference evidence="4 5" key="1">
    <citation type="submission" date="2021-07" db="EMBL/GenBank/DDBJ databases">
        <title>The Aristolochia fimbriata genome: insights into angiosperm evolution, floral development and chemical biosynthesis.</title>
        <authorList>
            <person name="Jiao Y."/>
        </authorList>
    </citation>
    <scope>NUCLEOTIDE SEQUENCE [LARGE SCALE GENOMIC DNA]</scope>
    <source>
        <strain evidence="4">IBCAS-2021</strain>
        <tissue evidence="4">Leaf</tissue>
    </source>
</reference>
<keyword evidence="3" id="KW-0472">Membrane</keyword>
<evidence type="ECO:0000313" key="4">
    <source>
        <dbReference type="EMBL" id="KAG9450430.1"/>
    </source>
</evidence>
<dbReference type="SUPFAM" id="SSF48264">
    <property type="entry name" value="Cytochrome P450"/>
    <property type="match status" value="1"/>
</dbReference>
<proteinExistence type="inferred from homology"/>
<comment type="similarity">
    <text evidence="2">Belongs to the cytochrome P450 family.</text>
</comment>
<accession>A0AAV7EQQ8</accession>
<dbReference type="GO" id="GO:0005506">
    <property type="term" value="F:iron ion binding"/>
    <property type="evidence" value="ECO:0007669"/>
    <property type="project" value="InterPro"/>
</dbReference>
<dbReference type="GO" id="GO:0016705">
    <property type="term" value="F:oxidoreductase activity, acting on paired donors, with incorporation or reduction of molecular oxygen"/>
    <property type="evidence" value="ECO:0007669"/>
    <property type="project" value="InterPro"/>
</dbReference>
<keyword evidence="5" id="KW-1185">Reference proteome</keyword>
<dbReference type="PROSITE" id="PS00086">
    <property type="entry name" value="CYTOCHROME_P450"/>
    <property type="match status" value="1"/>
</dbReference>
<evidence type="ECO:0000256" key="3">
    <source>
        <dbReference type="SAM" id="Phobius"/>
    </source>
</evidence>
<keyword evidence="3" id="KW-0812">Transmembrane</keyword>
<evidence type="ECO:0000256" key="1">
    <source>
        <dbReference type="PIRSR" id="PIRSR602401-1"/>
    </source>
</evidence>
<name>A0AAV7EQQ8_ARIFI</name>
<keyword evidence="3" id="KW-1133">Transmembrane helix</keyword>
<dbReference type="InterPro" id="IPR036396">
    <property type="entry name" value="Cyt_P450_sf"/>
</dbReference>
<protein>
    <recommendedName>
        <fullName evidence="6">Cytochrome P450</fullName>
    </recommendedName>
</protein>
<gene>
    <name evidence="4" type="ORF">H6P81_010395</name>
</gene>
<dbReference type="AlphaFoldDB" id="A0AAV7EQQ8"/>
<keyword evidence="2" id="KW-0560">Oxidoreductase</keyword>
<dbReference type="PRINTS" id="PR00463">
    <property type="entry name" value="EP450I"/>
</dbReference>
<dbReference type="InterPro" id="IPR001128">
    <property type="entry name" value="Cyt_P450"/>
</dbReference>
<feature type="transmembrane region" description="Helical" evidence="3">
    <location>
        <begin position="6"/>
        <end position="23"/>
    </location>
</feature>
<evidence type="ECO:0008006" key="6">
    <source>
        <dbReference type="Google" id="ProtNLM"/>
    </source>
</evidence>
<evidence type="ECO:0000313" key="5">
    <source>
        <dbReference type="Proteomes" id="UP000825729"/>
    </source>
</evidence>
<feature type="binding site" description="axial binding residue" evidence="1">
    <location>
        <position position="453"/>
    </location>
    <ligand>
        <name>heme</name>
        <dbReference type="ChEBI" id="CHEBI:30413"/>
    </ligand>
    <ligandPart>
        <name>Fe</name>
        <dbReference type="ChEBI" id="CHEBI:18248"/>
    </ligandPart>
</feature>
<dbReference type="InterPro" id="IPR017972">
    <property type="entry name" value="Cyt_P450_CS"/>
</dbReference>
<keyword evidence="1 2" id="KW-0408">Iron</keyword>
<sequence>MDISVGLLTLFLGSTFIFLLIIFTTKRSQKHPWPPGPPKLPIIGNLHQLQKGGPLVHINLAEMAKQYGQIMKIWFGTKPTIVVSDYKSVWEVLVTKSSDFASRSMPYKTRITSAEWRTISTSDYSDAWYNLRRGAQSSFFHPANVLAQTPFQESDVHKYLIRSIEKEAFENDGVVNPLPHIRKNVVRLIGRLCFGPHFRDEEFVESIDVIIEDTFKQPGLKDRLGDLFPYLRHVPGFKQPFREVYKMKQRIEELISPCLDQYCPPSSSSSSKENYNHYLHFLLSQGFPQEVVIFSLFEMFLLAVDSTSLTTAWALAFLIRDQQIQDKLFEELSRDGKEGALGLEQVRNMKYLQAVVKESARMRPIAPLAIPHKAVKETTLKGKRVDAGATVIVNLYAVLHDPAVWNDPSRFDPDRFLENTVWPQGNLGDKEEDAAMTAMERSFLPFGAGRRICAGMELAKPHVALALGNLVKAFQWSSACEGKLPDLDGDLTFLLGMKTPLLAKIVPRNA</sequence>
<dbReference type="PANTHER" id="PTHR24281">
    <property type="entry name" value="STEROID 21-HYDROXYLASE-RELATED"/>
    <property type="match status" value="1"/>
</dbReference>
<dbReference type="GO" id="GO:0004497">
    <property type="term" value="F:monooxygenase activity"/>
    <property type="evidence" value="ECO:0007669"/>
    <property type="project" value="UniProtKB-KW"/>
</dbReference>
<keyword evidence="2" id="KW-0503">Monooxygenase</keyword>
<keyword evidence="1 2" id="KW-0479">Metal-binding</keyword>
<dbReference type="Gene3D" id="1.10.630.10">
    <property type="entry name" value="Cytochrome P450"/>
    <property type="match status" value="1"/>
</dbReference>
<dbReference type="EMBL" id="JAINDJ010000004">
    <property type="protein sequence ID" value="KAG9450430.1"/>
    <property type="molecule type" value="Genomic_DNA"/>
</dbReference>
<dbReference type="PRINTS" id="PR00385">
    <property type="entry name" value="P450"/>
</dbReference>
<dbReference type="Pfam" id="PF00067">
    <property type="entry name" value="p450"/>
    <property type="match status" value="1"/>
</dbReference>
<keyword evidence="1 2" id="KW-0349">Heme</keyword>
<evidence type="ECO:0000256" key="2">
    <source>
        <dbReference type="RuleBase" id="RU000461"/>
    </source>
</evidence>